<feature type="domain" description="KIB1-4 beta-propeller" evidence="2">
    <location>
        <begin position="583"/>
        <end position="681"/>
    </location>
</feature>
<sequence length="735" mass="82197">MADQPPRRWAAADDDVLFEIVSRIPCGIDRRHMARVCHSWRAALAKLKPPAPSPPLPWLVLPKADGPPTFSCVLSGFRSHPFPIPRGAAHRARYFGSYDGGWLFLAIGGQGQAQRHLLLRPHAFRLLVLPNKTHFPDMAYPPELGVVKRDHEITIVAATLSCKPTEQGCIVAGIIDFAHSPGRVVREIAFWRMGDQVVLPPYWEQVPNQPMMEAVPVDLIHHDGAFHFLIRMEHIIACEEPPLFQEDAVRLVPEFMYFQPRGGDNDGETVLARYLVESREKLLMVVRLTSGSQHLPTSAFRVFQMKEFNNGEEDEPLNNGGFQYYWSELDKLEGRMLFVGRGCSRSYEAGDSYPEGMEGVYFLDDRSFAEAAMAFGDGADKLPYRCSDNGKWSGAPDDSRIDRCFPSRGPSIYSPPLTLAQWQISKQVMEQLPAIHLCSRYHWGASGESGGTRIGTSERSNPTRPMRSSPPARSLALTATSSTCAWRCVAEKAKTCCQAGLWLPPRTGVVPLKFPSFTSTKGSMVPAAETAGRSRAFTTCTFLIRMEHIIACEEPPLFQEDAVRLVPEFMYFQPRGGDNDGETVLARYLVESREKLLMVVRLTSGSQHLPTSAFRVFQMKEFNNGEEDEPLNNGGFQYYWSELDKLEGRMLFVGRGCSRSYEAGDSYPEGMEGVYFLDDRSFAEAAMAFGDGADKLPYRCSDNGKWSGAPDDSRIDRCFPSRGPSIYSPPVWLLP</sequence>
<feature type="region of interest" description="Disordered" evidence="1">
    <location>
        <begin position="448"/>
        <end position="473"/>
    </location>
</feature>
<keyword evidence="4" id="KW-1185">Reference proteome</keyword>
<dbReference type="HOGENOM" id="CLU_019286_5_1_1"/>
<reference evidence="3" key="1">
    <citation type="submission" date="2015-04" db="UniProtKB">
        <authorList>
            <consortium name="EnsemblPlants"/>
        </authorList>
    </citation>
    <scope>IDENTIFICATION</scope>
</reference>
<dbReference type="PANTHER" id="PTHR33110">
    <property type="entry name" value="F-BOX/KELCH-REPEAT PROTEIN-RELATED"/>
    <property type="match status" value="1"/>
</dbReference>
<dbReference type="Proteomes" id="UP000026962">
    <property type="component" value="Chromosome 5"/>
</dbReference>
<evidence type="ECO:0000259" key="2">
    <source>
        <dbReference type="Pfam" id="PF03478"/>
    </source>
</evidence>
<dbReference type="OMA" id="MEHIIAC"/>
<dbReference type="EnsemblPlants" id="OPUNC05G21560.1">
    <property type="protein sequence ID" value="OPUNC05G21560.1"/>
    <property type="gene ID" value="OPUNC05G21560"/>
</dbReference>
<dbReference type="Gene3D" id="1.20.1280.50">
    <property type="match status" value="1"/>
</dbReference>
<dbReference type="eggNOG" id="ENOG502R462">
    <property type="taxonomic scope" value="Eukaryota"/>
</dbReference>
<accession>A0A0E0L535</accession>
<dbReference type="STRING" id="4537.A0A0E0L535"/>
<dbReference type="Gramene" id="OPUNC05G21560.1">
    <property type="protein sequence ID" value="OPUNC05G21560.1"/>
    <property type="gene ID" value="OPUNC05G21560"/>
</dbReference>
<feature type="domain" description="KIB1-4 beta-propeller" evidence="2">
    <location>
        <begin position="78"/>
        <end position="367"/>
    </location>
</feature>
<dbReference type="Pfam" id="PF03478">
    <property type="entry name" value="Beta-prop_KIB1-4"/>
    <property type="match status" value="2"/>
</dbReference>
<evidence type="ECO:0000256" key="1">
    <source>
        <dbReference type="SAM" id="MobiDB-lite"/>
    </source>
</evidence>
<organism evidence="3">
    <name type="scientific">Oryza punctata</name>
    <name type="common">Red rice</name>
    <dbReference type="NCBI Taxonomy" id="4537"/>
    <lineage>
        <taxon>Eukaryota</taxon>
        <taxon>Viridiplantae</taxon>
        <taxon>Streptophyta</taxon>
        <taxon>Embryophyta</taxon>
        <taxon>Tracheophyta</taxon>
        <taxon>Spermatophyta</taxon>
        <taxon>Magnoliopsida</taxon>
        <taxon>Liliopsida</taxon>
        <taxon>Poales</taxon>
        <taxon>Poaceae</taxon>
        <taxon>BOP clade</taxon>
        <taxon>Oryzoideae</taxon>
        <taxon>Oryzeae</taxon>
        <taxon>Oryzinae</taxon>
        <taxon>Oryza</taxon>
    </lineage>
</organism>
<protein>
    <recommendedName>
        <fullName evidence="2">KIB1-4 beta-propeller domain-containing protein</fullName>
    </recommendedName>
</protein>
<proteinExistence type="predicted"/>
<evidence type="ECO:0000313" key="3">
    <source>
        <dbReference type="EnsemblPlants" id="OPUNC05G21560.1"/>
    </source>
</evidence>
<name>A0A0E0L535_ORYPU</name>
<reference evidence="3" key="2">
    <citation type="submission" date="2018-05" db="EMBL/GenBank/DDBJ databases">
        <title>OpunRS2 (Oryza punctata Reference Sequence Version 2).</title>
        <authorList>
            <person name="Zhang J."/>
            <person name="Kudrna D."/>
            <person name="Lee S."/>
            <person name="Talag J."/>
            <person name="Welchert J."/>
            <person name="Wing R.A."/>
        </authorList>
    </citation>
    <scope>NUCLEOTIDE SEQUENCE [LARGE SCALE GENOMIC DNA]</scope>
</reference>
<dbReference type="AlphaFoldDB" id="A0A0E0L535"/>
<dbReference type="InterPro" id="IPR005174">
    <property type="entry name" value="KIB1-4_b-propeller"/>
</dbReference>
<evidence type="ECO:0000313" key="4">
    <source>
        <dbReference type="Proteomes" id="UP000026962"/>
    </source>
</evidence>
<feature type="compositionally biased region" description="Polar residues" evidence="1">
    <location>
        <begin position="454"/>
        <end position="463"/>
    </location>
</feature>
<dbReference type="PANTHER" id="PTHR33110:SF135">
    <property type="entry name" value="OS05G0539300 PROTEIN"/>
    <property type="match status" value="1"/>
</dbReference>